<comment type="caution">
    <text evidence="2">The sequence shown here is derived from an EMBL/GenBank/DDBJ whole genome shotgun (WGS) entry which is preliminary data.</text>
</comment>
<evidence type="ECO:0000256" key="1">
    <source>
        <dbReference type="SAM" id="Phobius"/>
    </source>
</evidence>
<gene>
    <name evidence="2" type="ORF">Msi02_33620</name>
</gene>
<keyword evidence="3" id="KW-1185">Reference proteome</keyword>
<proteinExistence type="predicted"/>
<keyword evidence="1" id="KW-1133">Transmembrane helix</keyword>
<accession>A0ABQ4GMF4</accession>
<organism evidence="2 3">
    <name type="scientific">Microbispora siamensis</name>
    <dbReference type="NCBI Taxonomy" id="564413"/>
    <lineage>
        <taxon>Bacteria</taxon>
        <taxon>Bacillati</taxon>
        <taxon>Actinomycetota</taxon>
        <taxon>Actinomycetes</taxon>
        <taxon>Streptosporangiales</taxon>
        <taxon>Streptosporangiaceae</taxon>
        <taxon>Microbispora</taxon>
    </lineage>
</organism>
<dbReference type="Proteomes" id="UP000660454">
    <property type="component" value="Unassembled WGS sequence"/>
</dbReference>
<evidence type="ECO:0000313" key="3">
    <source>
        <dbReference type="Proteomes" id="UP000660454"/>
    </source>
</evidence>
<sequence length="52" mass="5589">MLISEWDGGYTEGGPVLTVIAVSPAVAVGWAVPLLWRHGTADWWDRGRPNAG</sequence>
<reference evidence="2 3" key="1">
    <citation type="submission" date="2021-01" db="EMBL/GenBank/DDBJ databases">
        <title>Whole genome shotgun sequence of Microbispora siamensis NBRC 104113.</title>
        <authorList>
            <person name="Komaki H."/>
            <person name="Tamura T."/>
        </authorList>
    </citation>
    <scope>NUCLEOTIDE SEQUENCE [LARGE SCALE GENOMIC DNA]</scope>
    <source>
        <strain evidence="2 3">NBRC 104113</strain>
    </source>
</reference>
<feature type="transmembrane region" description="Helical" evidence="1">
    <location>
        <begin position="16"/>
        <end position="36"/>
    </location>
</feature>
<name>A0ABQ4GMF4_9ACTN</name>
<keyword evidence="1" id="KW-0472">Membrane</keyword>
<evidence type="ECO:0000313" key="2">
    <source>
        <dbReference type="EMBL" id="GIH62545.1"/>
    </source>
</evidence>
<dbReference type="EMBL" id="BOOF01000017">
    <property type="protein sequence ID" value="GIH62545.1"/>
    <property type="molecule type" value="Genomic_DNA"/>
</dbReference>
<keyword evidence="1" id="KW-0812">Transmembrane</keyword>
<protein>
    <submittedName>
        <fullName evidence="2">Uncharacterized protein</fullName>
    </submittedName>
</protein>